<comment type="caution">
    <text evidence="5">The sequence shown here is derived from an EMBL/GenBank/DDBJ whole genome shotgun (WGS) entry which is preliminary data.</text>
</comment>
<dbReference type="InterPro" id="IPR009057">
    <property type="entry name" value="Homeodomain-like_sf"/>
</dbReference>
<keyword evidence="2" id="KW-0238">DNA-binding</keyword>
<dbReference type="CDD" id="cd06999">
    <property type="entry name" value="cupin_HpaA-like_N"/>
    <property type="match status" value="1"/>
</dbReference>
<dbReference type="RefSeq" id="WP_135165206.1">
    <property type="nucleotide sequence ID" value="NZ_SPQS01000011.1"/>
</dbReference>
<evidence type="ECO:0000313" key="6">
    <source>
        <dbReference type="Proteomes" id="UP000297700"/>
    </source>
</evidence>
<dbReference type="PROSITE" id="PS01124">
    <property type="entry name" value="HTH_ARAC_FAMILY_2"/>
    <property type="match status" value="1"/>
</dbReference>
<gene>
    <name evidence="5" type="ORF">E4K64_20985</name>
</gene>
<dbReference type="Gene3D" id="2.60.120.10">
    <property type="entry name" value="Jelly Rolls"/>
    <property type="match status" value="1"/>
</dbReference>
<dbReference type="SUPFAM" id="SSF46689">
    <property type="entry name" value="Homeodomain-like"/>
    <property type="match status" value="1"/>
</dbReference>
<dbReference type="InterPro" id="IPR003313">
    <property type="entry name" value="AraC-bd"/>
</dbReference>
<dbReference type="PANTHER" id="PTHR43280">
    <property type="entry name" value="ARAC-FAMILY TRANSCRIPTIONAL REGULATOR"/>
    <property type="match status" value="1"/>
</dbReference>
<proteinExistence type="predicted"/>
<dbReference type="PANTHER" id="PTHR43280:SF32">
    <property type="entry name" value="TRANSCRIPTIONAL REGULATORY PROTEIN"/>
    <property type="match status" value="1"/>
</dbReference>
<accession>A0A4Y9P037</accession>
<dbReference type="InterPro" id="IPR037923">
    <property type="entry name" value="HTH-like"/>
</dbReference>
<reference evidence="5 6" key="1">
    <citation type="submission" date="2019-03" db="EMBL/GenBank/DDBJ databases">
        <title>Bradyrhizobium strains diversity.</title>
        <authorList>
            <person name="Urquiaga M.C.O."/>
            <person name="Hungria M."/>
            <person name="Delamuta J.R.M."/>
            <person name="Klepa M.S."/>
        </authorList>
    </citation>
    <scope>NUCLEOTIDE SEQUENCE [LARGE SCALE GENOMIC DNA]</scope>
    <source>
        <strain evidence="5 6">CNPSo 3426</strain>
    </source>
</reference>
<dbReference type="Pfam" id="PF02311">
    <property type="entry name" value="AraC_binding"/>
    <property type="match status" value="1"/>
</dbReference>
<evidence type="ECO:0000256" key="1">
    <source>
        <dbReference type="ARBA" id="ARBA00023015"/>
    </source>
</evidence>
<dbReference type="InterPro" id="IPR018060">
    <property type="entry name" value="HTH_AraC"/>
</dbReference>
<dbReference type="EMBL" id="SPQS01000011">
    <property type="protein sequence ID" value="TFV73690.1"/>
    <property type="molecule type" value="Genomic_DNA"/>
</dbReference>
<dbReference type="Gene3D" id="1.10.10.60">
    <property type="entry name" value="Homeodomain-like"/>
    <property type="match status" value="1"/>
</dbReference>
<dbReference type="GO" id="GO:0003700">
    <property type="term" value="F:DNA-binding transcription factor activity"/>
    <property type="evidence" value="ECO:0007669"/>
    <property type="project" value="InterPro"/>
</dbReference>
<evidence type="ECO:0000259" key="4">
    <source>
        <dbReference type="PROSITE" id="PS01124"/>
    </source>
</evidence>
<sequence length="299" mass="32737">MEGFVIVLYYSNMKGPAPAIRIYNLFGESGDLPDVVHCETIAARSVLHDWTLAVHRHARLHQVLLIERGGGEATLDGRVVPLKPMQIVNVPVGHVHGFRFVPETQGWVLTIAAEILDEALLAAEGLRGALSRSAVVRGTPQIRAIMKQIFAEHAARDFGRAHVLRALSSAMIGLVARALTSESGGNGTVESSLFRRFEALLEQHHLERWSVADYAEALAVTPTHLNRITRAATGDTASHLILNRLIREARRNLVYTNLPVSTIAYTLGFEDPAYFSRVYAAATGVSPRAFRAQLHGDEG</sequence>
<dbReference type="SMART" id="SM00342">
    <property type="entry name" value="HTH_ARAC"/>
    <property type="match status" value="1"/>
</dbReference>
<organism evidence="5 6">
    <name type="scientific">Bradyrhizobium frederickii</name>
    <dbReference type="NCBI Taxonomy" id="2560054"/>
    <lineage>
        <taxon>Bacteria</taxon>
        <taxon>Pseudomonadati</taxon>
        <taxon>Pseudomonadota</taxon>
        <taxon>Alphaproteobacteria</taxon>
        <taxon>Hyphomicrobiales</taxon>
        <taxon>Nitrobacteraceae</taxon>
        <taxon>Bradyrhizobium</taxon>
    </lineage>
</organism>
<evidence type="ECO:0000313" key="5">
    <source>
        <dbReference type="EMBL" id="TFV73690.1"/>
    </source>
</evidence>
<keyword evidence="3" id="KW-0804">Transcription</keyword>
<dbReference type="InterPro" id="IPR014710">
    <property type="entry name" value="RmlC-like_jellyroll"/>
</dbReference>
<evidence type="ECO:0000256" key="2">
    <source>
        <dbReference type="ARBA" id="ARBA00023125"/>
    </source>
</evidence>
<protein>
    <submittedName>
        <fullName evidence="5">Helix-turn-helix domain-containing protein</fullName>
    </submittedName>
</protein>
<dbReference type="GO" id="GO:0043565">
    <property type="term" value="F:sequence-specific DNA binding"/>
    <property type="evidence" value="ECO:0007669"/>
    <property type="project" value="InterPro"/>
</dbReference>
<dbReference type="Proteomes" id="UP000297700">
    <property type="component" value="Unassembled WGS sequence"/>
</dbReference>
<feature type="domain" description="HTH araC/xylS-type" evidence="4">
    <location>
        <begin position="195"/>
        <end position="293"/>
    </location>
</feature>
<dbReference type="InterPro" id="IPR047264">
    <property type="entry name" value="Cupin_HpaA-like_N"/>
</dbReference>
<keyword evidence="1" id="KW-0805">Transcription regulation</keyword>
<evidence type="ECO:0000256" key="3">
    <source>
        <dbReference type="ARBA" id="ARBA00023163"/>
    </source>
</evidence>
<dbReference type="AlphaFoldDB" id="A0A4Y9P037"/>
<dbReference type="Pfam" id="PF12833">
    <property type="entry name" value="HTH_18"/>
    <property type="match status" value="1"/>
</dbReference>
<name>A0A4Y9P037_9BRAD</name>
<dbReference type="SUPFAM" id="SSF51215">
    <property type="entry name" value="Regulatory protein AraC"/>
    <property type="match status" value="1"/>
</dbReference>